<evidence type="ECO:0000313" key="2">
    <source>
        <dbReference type="Proteomes" id="UP000270261"/>
    </source>
</evidence>
<organism evidence="1 2">
    <name type="scientific">Lautropia dentalis</name>
    <dbReference type="NCBI Taxonomy" id="2490857"/>
    <lineage>
        <taxon>Bacteria</taxon>
        <taxon>Pseudomonadati</taxon>
        <taxon>Pseudomonadota</taxon>
        <taxon>Betaproteobacteria</taxon>
        <taxon>Burkholderiales</taxon>
        <taxon>Burkholderiaceae</taxon>
        <taxon>Lautropia</taxon>
    </lineage>
</organism>
<dbReference type="EMBL" id="RRUE01000002">
    <property type="protein sequence ID" value="RRN43506.1"/>
    <property type="molecule type" value="Genomic_DNA"/>
</dbReference>
<reference evidence="1 2" key="1">
    <citation type="submission" date="2018-11" db="EMBL/GenBank/DDBJ databases">
        <title>Genome sequencing of Lautropia sp. KCOM 2505 (= ChDC F240).</title>
        <authorList>
            <person name="Kook J.-K."/>
            <person name="Park S.-N."/>
            <person name="Lim Y.K."/>
        </authorList>
    </citation>
    <scope>NUCLEOTIDE SEQUENCE [LARGE SCALE GENOMIC DNA]</scope>
    <source>
        <strain evidence="1 2">KCOM 2505</strain>
    </source>
</reference>
<keyword evidence="2" id="KW-1185">Reference proteome</keyword>
<gene>
    <name evidence="1" type="ORF">EHV23_08615</name>
</gene>
<dbReference type="Proteomes" id="UP000270261">
    <property type="component" value="Unassembled WGS sequence"/>
</dbReference>
<accession>A0A426FL28</accession>
<protein>
    <submittedName>
        <fullName evidence="1">Uncharacterized protein</fullName>
    </submittedName>
</protein>
<evidence type="ECO:0000313" key="1">
    <source>
        <dbReference type="EMBL" id="RRN43506.1"/>
    </source>
</evidence>
<dbReference type="AlphaFoldDB" id="A0A426FL28"/>
<comment type="caution">
    <text evidence="1">The sequence shown here is derived from an EMBL/GenBank/DDBJ whole genome shotgun (WGS) entry which is preliminary data.</text>
</comment>
<name>A0A426FL28_9BURK</name>
<proteinExistence type="predicted"/>
<sequence>MAQVADGATPYAAVEETADTTPITSTSVRGDVILSILDRFNCEAQGHSSGPNGKHVDEKYPTVRQNHELSPDNYQDVPNKSYPYGDRKCRPEYSTYHAVAPGTYNLEESEGQYYWMPYRDERHFDFRFNGWTSNTTLTVSNDRFTLGGQVTGEASVDTRNGDASKPPVGSDQKLTLTTDKPFSANFSSRVGYGVLAVWKDAQGHNYQLAVRPGETGEVRLCWNVNTDVVKRLSCSTWSAPQNWKRGDQLKEGLRYTIDDRTAYGEQGLIYFNNKDVK</sequence>